<dbReference type="Proteomes" id="UP000189580">
    <property type="component" value="Chromosome b"/>
</dbReference>
<keyword evidence="6" id="KW-1185">Reference proteome</keyword>
<gene>
    <name evidence="5" type="ORF">AWJ20_3059</name>
</gene>
<dbReference type="EMBL" id="CP014503">
    <property type="protein sequence ID" value="ANB15432.1"/>
    <property type="molecule type" value="Genomic_DNA"/>
</dbReference>
<dbReference type="InterPro" id="IPR011333">
    <property type="entry name" value="SKP1/BTB/POZ_sf"/>
</dbReference>
<dbReference type="RefSeq" id="XP_018737909.1">
    <property type="nucleotide sequence ID" value="XM_018880052.1"/>
</dbReference>
<dbReference type="Pfam" id="PF24681">
    <property type="entry name" value="Kelch_KLHDC2_KLHL20_DRC7"/>
    <property type="match status" value="1"/>
</dbReference>
<feature type="compositionally biased region" description="Acidic residues" evidence="3">
    <location>
        <begin position="22"/>
        <end position="61"/>
    </location>
</feature>
<dbReference type="CDD" id="cd14733">
    <property type="entry name" value="BACK"/>
    <property type="match status" value="1"/>
</dbReference>
<dbReference type="Gene3D" id="2.120.10.80">
    <property type="entry name" value="Kelch-type beta propeller"/>
    <property type="match status" value="1"/>
</dbReference>
<evidence type="ECO:0000313" key="6">
    <source>
        <dbReference type="Proteomes" id="UP000189580"/>
    </source>
</evidence>
<name>A0A167FKY8_9ASCO</name>
<feature type="region of interest" description="Disordered" evidence="3">
    <location>
        <begin position="518"/>
        <end position="545"/>
    </location>
</feature>
<dbReference type="OrthoDB" id="432528at2759"/>
<feature type="domain" description="BTB" evidence="4">
    <location>
        <begin position="353"/>
        <end position="440"/>
    </location>
</feature>
<dbReference type="SUPFAM" id="SSF117281">
    <property type="entry name" value="Kelch motif"/>
    <property type="match status" value="1"/>
</dbReference>
<sequence length="545" mass="61959">MIYYFNLEDETWDHIRNYKENSEDDDYEDDAAEIAEEEEEEEEDDDDDDLDEDEDEAEEEVAIGTRRRGLHRTDKKRFIKRIRGPPGVVIPSGRSRHAACLTEDGTRMIISGGITADGVSNEMYLYEFATRKWSGPRSFVSSYDHTITVYDNKVWAFGGLGKNQDRVAEVAWYDIGTDSVGSALIVSSLPKPSSFGTHYYGSGGIGKMIDAVVPGSTAAFGRIQSSISALDLKSLNWSPVMEDCDDYFSGYVWYHMTSANNHLVFFGQPESSMVEERLSHVLRLDLSYLGYTADKKDLSDAPAVGTLGYDLYGHFLRAEMCDFEIKAIKGTRRPPLSCSLDELVESGEYAISEPIPVHMMILWARWPHFRRIMSSEMQEFHSRSLCISEPIGWVRRLIEFMYRDSIEGNSIDEVTGLLILANVYDLPRLRQLCIEAITQQGLITNSTALLVWQRAVQAEESIICRKAALHCFRNWGQIVRTPSFAELSKEQLIALCNETDEQSRIVLYRDHQPSINISRKEKAENDLVLEEDDENDEDEDEDEGV</sequence>
<protein>
    <recommendedName>
        <fullName evidence="4">BTB domain-containing protein</fullName>
    </recommendedName>
</protein>
<evidence type="ECO:0000256" key="2">
    <source>
        <dbReference type="ARBA" id="ARBA00022737"/>
    </source>
</evidence>
<evidence type="ECO:0000313" key="5">
    <source>
        <dbReference type="EMBL" id="ANB15432.1"/>
    </source>
</evidence>
<dbReference type="InterPro" id="IPR000210">
    <property type="entry name" value="BTB/POZ_dom"/>
</dbReference>
<dbReference type="SUPFAM" id="SSF54695">
    <property type="entry name" value="POZ domain"/>
    <property type="match status" value="1"/>
</dbReference>
<accession>A0A167FKY8</accession>
<dbReference type="Gene3D" id="3.30.710.10">
    <property type="entry name" value="Potassium Channel Kv1.1, Chain A"/>
    <property type="match status" value="1"/>
</dbReference>
<evidence type="ECO:0000256" key="1">
    <source>
        <dbReference type="ARBA" id="ARBA00022441"/>
    </source>
</evidence>
<organism evidence="5 6">
    <name type="scientific">Sugiyamaella lignohabitans</name>
    <dbReference type="NCBI Taxonomy" id="796027"/>
    <lineage>
        <taxon>Eukaryota</taxon>
        <taxon>Fungi</taxon>
        <taxon>Dikarya</taxon>
        <taxon>Ascomycota</taxon>
        <taxon>Saccharomycotina</taxon>
        <taxon>Dipodascomycetes</taxon>
        <taxon>Dipodascales</taxon>
        <taxon>Trichomonascaceae</taxon>
        <taxon>Sugiyamaella</taxon>
    </lineage>
</organism>
<feature type="compositionally biased region" description="Acidic residues" evidence="3">
    <location>
        <begin position="527"/>
        <end position="545"/>
    </location>
</feature>
<dbReference type="PANTHER" id="PTHR45632">
    <property type="entry name" value="LD33804P"/>
    <property type="match status" value="1"/>
</dbReference>
<dbReference type="Pfam" id="PF00651">
    <property type="entry name" value="BTB"/>
    <property type="match status" value="1"/>
</dbReference>
<evidence type="ECO:0000256" key="3">
    <source>
        <dbReference type="SAM" id="MobiDB-lite"/>
    </source>
</evidence>
<keyword evidence="2" id="KW-0677">Repeat</keyword>
<keyword evidence="1" id="KW-0880">Kelch repeat</keyword>
<proteinExistence type="predicted"/>
<dbReference type="KEGG" id="slb:AWJ20_3059"/>
<dbReference type="AlphaFoldDB" id="A0A167FKY8"/>
<feature type="region of interest" description="Disordered" evidence="3">
    <location>
        <begin position="18"/>
        <end position="69"/>
    </location>
</feature>
<evidence type="ECO:0000259" key="4">
    <source>
        <dbReference type="Pfam" id="PF00651"/>
    </source>
</evidence>
<dbReference type="InterPro" id="IPR015915">
    <property type="entry name" value="Kelch-typ_b-propeller"/>
</dbReference>
<reference evidence="5 6" key="1">
    <citation type="submission" date="2016-02" db="EMBL/GenBank/DDBJ databases">
        <title>Complete genome sequence and transcriptome regulation of the pentose utilising yeast Sugiyamaella lignohabitans.</title>
        <authorList>
            <person name="Bellasio M."/>
            <person name="Peymann A."/>
            <person name="Valli M."/>
            <person name="Sipitzky M."/>
            <person name="Graf A."/>
            <person name="Sauer M."/>
            <person name="Marx H."/>
            <person name="Mattanovich D."/>
        </authorList>
    </citation>
    <scope>NUCLEOTIDE SEQUENCE [LARGE SCALE GENOMIC DNA]</scope>
    <source>
        <strain evidence="5 6">CBS 10342</strain>
    </source>
</reference>
<dbReference type="GeneID" id="30035039"/>